<evidence type="ECO:0000313" key="17">
    <source>
        <dbReference type="Ensembl" id="ENSMICP00000018477.2"/>
    </source>
</evidence>
<feature type="domain" description="L27" evidence="16">
    <location>
        <begin position="79"/>
        <end position="136"/>
    </location>
</feature>
<evidence type="ECO:0000256" key="1">
    <source>
        <dbReference type="ARBA" id="ARBA00004496"/>
    </source>
</evidence>
<evidence type="ECO:0000256" key="10">
    <source>
        <dbReference type="PROSITE-ProRule" id="PRU00192"/>
    </source>
</evidence>
<dbReference type="InterPro" id="IPR004172">
    <property type="entry name" value="L27_dom"/>
</dbReference>
<dbReference type="GO" id="GO:0005912">
    <property type="term" value="C:adherens junction"/>
    <property type="evidence" value="ECO:0007669"/>
    <property type="project" value="UniProtKB-ARBA"/>
</dbReference>
<proteinExistence type="inferred from homology"/>
<dbReference type="InterPro" id="IPR008145">
    <property type="entry name" value="GK/Ca_channel_bsu"/>
</dbReference>
<keyword evidence="18" id="KW-1185">Reference proteome</keyword>
<evidence type="ECO:0000256" key="2">
    <source>
        <dbReference type="ARBA" id="ARBA00007014"/>
    </source>
</evidence>
<protein>
    <recommendedName>
        <fullName evidence="8">MAGUK p55 subfamily member 4</fullName>
    </recommendedName>
    <alternativeName>
        <fullName evidence="9">Discs large homolog 6</fullName>
    </alternativeName>
</protein>
<keyword evidence="4" id="KW-0963">Cytoplasm</keyword>
<reference evidence="17" key="3">
    <citation type="submission" date="2025-09" db="UniProtKB">
        <authorList>
            <consortium name="Ensembl"/>
        </authorList>
    </citation>
    <scope>IDENTIFICATION</scope>
</reference>
<dbReference type="Pfam" id="PF00595">
    <property type="entry name" value="PDZ"/>
    <property type="match status" value="1"/>
</dbReference>
<dbReference type="Gene3D" id="3.40.50.300">
    <property type="entry name" value="P-loop containing nucleotide triphosphate hydrolases"/>
    <property type="match status" value="1"/>
</dbReference>
<dbReference type="SMART" id="SM00326">
    <property type="entry name" value="SH3"/>
    <property type="match status" value="1"/>
</dbReference>
<evidence type="ECO:0000256" key="5">
    <source>
        <dbReference type="ARBA" id="ARBA00022737"/>
    </source>
</evidence>
<dbReference type="SMART" id="SM00569">
    <property type="entry name" value="L27"/>
    <property type="match status" value="2"/>
</dbReference>
<dbReference type="PROSITE" id="PS50002">
    <property type="entry name" value="SH3"/>
    <property type="match status" value="1"/>
</dbReference>
<dbReference type="Gene3D" id="2.30.42.10">
    <property type="match status" value="1"/>
</dbReference>
<dbReference type="InterPro" id="IPR036892">
    <property type="entry name" value="L27_dom_sf"/>
</dbReference>
<evidence type="ECO:0000256" key="7">
    <source>
        <dbReference type="ARBA" id="ARBA00055236"/>
    </source>
</evidence>
<dbReference type="PROSITE" id="PS50052">
    <property type="entry name" value="GUANYLATE_KINASE_2"/>
    <property type="match status" value="1"/>
</dbReference>
<feature type="compositionally biased region" description="Basic and acidic residues" evidence="12">
    <location>
        <begin position="1"/>
        <end position="16"/>
    </location>
</feature>
<dbReference type="GO" id="GO:0008104">
    <property type="term" value="P:intracellular protein localization"/>
    <property type="evidence" value="ECO:0007669"/>
    <property type="project" value="UniProtKB-ARBA"/>
</dbReference>
<dbReference type="GO" id="GO:0005886">
    <property type="term" value="C:plasma membrane"/>
    <property type="evidence" value="ECO:0007669"/>
    <property type="project" value="UniProtKB-ARBA"/>
</dbReference>
<dbReference type="CDD" id="cd12034">
    <property type="entry name" value="SH3_MPP4"/>
    <property type="match status" value="1"/>
</dbReference>
<dbReference type="InterPro" id="IPR035600">
    <property type="entry name" value="MPP4_SH3"/>
</dbReference>
<dbReference type="InterPro" id="IPR036034">
    <property type="entry name" value="PDZ_sf"/>
</dbReference>
<dbReference type="SUPFAM" id="SSF101288">
    <property type="entry name" value="L27 domain"/>
    <property type="match status" value="1"/>
</dbReference>
<keyword evidence="5" id="KW-0677">Repeat</keyword>
<gene>
    <name evidence="17" type="primary">MPP4</name>
</gene>
<evidence type="ECO:0000259" key="14">
    <source>
        <dbReference type="PROSITE" id="PS50052"/>
    </source>
</evidence>
<evidence type="ECO:0000259" key="13">
    <source>
        <dbReference type="PROSITE" id="PS50002"/>
    </source>
</evidence>
<evidence type="ECO:0000256" key="12">
    <source>
        <dbReference type="SAM" id="MobiDB-lite"/>
    </source>
</evidence>
<dbReference type="SUPFAM" id="SSF50156">
    <property type="entry name" value="PDZ domain-like"/>
    <property type="match status" value="1"/>
</dbReference>
<evidence type="ECO:0000256" key="6">
    <source>
        <dbReference type="ARBA" id="ARBA00023054"/>
    </source>
</evidence>
<organism evidence="17 18">
    <name type="scientific">Microcebus murinus</name>
    <name type="common">Gray mouse lemur</name>
    <name type="synonym">Lemur murinus</name>
    <dbReference type="NCBI Taxonomy" id="30608"/>
    <lineage>
        <taxon>Eukaryota</taxon>
        <taxon>Metazoa</taxon>
        <taxon>Chordata</taxon>
        <taxon>Craniata</taxon>
        <taxon>Vertebrata</taxon>
        <taxon>Euteleostomi</taxon>
        <taxon>Mammalia</taxon>
        <taxon>Eutheria</taxon>
        <taxon>Euarchontoglires</taxon>
        <taxon>Primates</taxon>
        <taxon>Strepsirrhini</taxon>
        <taxon>Lemuriformes</taxon>
        <taxon>Cheirogaleidae</taxon>
        <taxon>Microcebus</taxon>
    </lineage>
</organism>
<reference evidence="17" key="1">
    <citation type="submission" date="2016-12" db="EMBL/GenBank/DDBJ databases">
        <title>Mouse lemur reference genome and diversity panel.</title>
        <authorList>
            <person name="Harris R."/>
            <person name="Larsen P."/>
            <person name="Liu Y."/>
            <person name="Hughes D.S."/>
            <person name="Murali S."/>
            <person name="Raveendran M."/>
            <person name="Korchina V."/>
            <person name="Wang M."/>
            <person name="Jhangiani S."/>
            <person name="Bandaranaike D."/>
            <person name="Bellair M."/>
            <person name="Blankenburg K."/>
            <person name="Chao H."/>
            <person name="Dahdouli M."/>
            <person name="Dinh H."/>
            <person name="Doddapaneni H."/>
            <person name="English A."/>
            <person name="Firestine M."/>
            <person name="Gnanaolivu R."/>
            <person name="Gross S."/>
            <person name="Hernandez B."/>
            <person name="Javaid M."/>
            <person name="Jayaseelan J."/>
            <person name="Jones J."/>
            <person name="Khan Z."/>
            <person name="Kovar C."/>
            <person name="Kurapati P."/>
            <person name="Le B."/>
            <person name="Lee S."/>
            <person name="Li M."/>
            <person name="Mathew T."/>
            <person name="Narasimhan A."/>
            <person name="Ngo D."/>
            <person name="Nguyen L."/>
            <person name="Okwuonu G."/>
            <person name="Ongeri F."/>
            <person name="Osuji N."/>
            <person name="Pu L.-L."/>
            <person name="Puazo M."/>
            <person name="Quiroz J."/>
            <person name="Raj R."/>
            <person name="Rajbhandari K."/>
            <person name="Reid J.G."/>
            <person name="Santibanez J."/>
            <person name="Sexton D."/>
            <person name="Skinner E."/>
            <person name="Vee V."/>
            <person name="Weissenberger G."/>
            <person name="Wu Y."/>
            <person name="Xin Y."/>
            <person name="Han Y."/>
            <person name="Campbell C."/>
            <person name="Brown A."/>
            <person name="Sullivan B."/>
            <person name="Shelton J."/>
            <person name="Brown S."/>
            <person name="Dudchenko O."/>
            <person name="Machol I."/>
            <person name="Durand N."/>
            <person name="Shamim M."/>
            <person name="Lieberman A."/>
            <person name="Muzny D.M."/>
            <person name="Richards S."/>
            <person name="Yoder A."/>
            <person name="Worley K.C."/>
            <person name="Rogers J."/>
            <person name="Gibbs R.A."/>
        </authorList>
    </citation>
    <scope>NUCLEOTIDE SEQUENCE [LARGE SCALE GENOMIC DNA]</scope>
</reference>
<dbReference type="InterPro" id="IPR020590">
    <property type="entry name" value="Guanylate_kinase_CS"/>
</dbReference>
<dbReference type="EMBL" id="ABDC03010903">
    <property type="status" value="NOT_ANNOTATED_CDS"/>
    <property type="molecule type" value="Genomic_DNA"/>
</dbReference>
<dbReference type="InterPro" id="IPR036028">
    <property type="entry name" value="SH3-like_dom_sf"/>
</dbReference>
<evidence type="ECO:0000259" key="15">
    <source>
        <dbReference type="PROSITE" id="PS50106"/>
    </source>
</evidence>
<dbReference type="SMART" id="SM00072">
    <property type="entry name" value="GuKc"/>
    <property type="match status" value="1"/>
</dbReference>
<dbReference type="InterPro" id="IPR001452">
    <property type="entry name" value="SH3_domain"/>
</dbReference>
<dbReference type="FunFam" id="3.30.63.10:FF:000002">
    <property type="entry name" value="Guanylate kinase 1"/>
    <property type="match status" value="1"/>
</dbReference>
<dbReference type="Pfam" id="PF00625">
    <property type="entry name" value="Guanylate_kin"/>
    <property type="match status" value="1"/>
</dbReference>
<dbReference type="Gene3D" id="1.10.287.650">
    <property type="entry name" value="L27 domain"/>
    <property type="match status" value="1"/>
</dbReference>
<dbReference type="Gene3D" id="2.30.30.40">
    <property type="entry name" value="SH3 Domains"/>
    <property type="match status" value="1"/>
</dbReference>
<evidence type="ECO:0000256" key="4">
    <source>
        <dbReference type="ARBA" id="ARBA00022490"/>
    </source>
</evidence>
<keyword evidence="6 11" id="KW-0175">Coiled coil</keyword>
<dbReference type="PROSITE" id="PS51022">
    <property type="entry name" value="L27"/>
    <property type="match status" value="2"/>
</dbReference>
<feature type="coiled-coil region" evidence="11">
    <location>
        <begin position="545"/>
        <end position="596"/>
    </location>
</feature>
<evidence type="ECO:0000256" key="8">
    <source>
        <dbReference type="ARBA" id="ARBA00068738"/>
    </source>
</evidence>
<dbReference type="InterPro" id="IPR050716">
    <property type="entry name" value="MAGUK"/>
</dbReference>
<dbReference type="InterPro" id="IPR027417">
    <property type="entry name" value="P-loop_NTPase"/>
</dbReference>
<dbReference type="InterPro" id="IPR008144">
    <property type="entry name" value="Guanylate_kin-like_dom"/>
</dbReference>
<comment type="subcellular location">
    <subcellularLocation>
        <location evidence="1">Cytoplasm</location>
    </subcellularLocation>
</comment>
<name>A0A8C5XFZ6_MICMU</name>
<comment type="function">
    <text evidence="7">May play a role in retinal photoreceptors development.</text>
</comment>
<feature type="region of interest" description="Disordered" evidence="12">
    <location>
        <begin position="1"/>
        <end position="21"/>
    </location>
</feature>
<accession>A0A8C5XFZ6</accession>
<comment type="similarity">
    <text evidence="2">Belongs to the MAGUK family.</text>
</comment>
<dbReference type="AlphaFoldDB" id="A0A8C5XFZ6"/>
<sequence>MIQSDKGADPPDKDMKLSMTTNPENGLSQILRLVLQELSLFYSRDVNGVCLLYDLLHSPWLRALLKVYDCLQEFKEKKLVPATPHAQVLSCEVMELLRETSNSPEIQELRQTLQAPHFKALLSAHDTVAQKDFEPLLPPLPDNIPESEEAMRIVCLVKNHQPLGATIKRHEMTGDILVARVIHGGLAERSGLLYAGDKLVEVNGVSVEGLDPEQVIHILAMSRDTIMFKVVPVSDHPVNSQKTVYVRAMTEYWPQEDPAIPCMDAGLPFQKGDILQIVDQNDALWWQARKISDLATCAGLIPSKQLLKRKQREFWWSKPYQPHICFKSTMYEEIFESDKEEFVGYGQKVFIAGFRRSMRLCRRKSYLSRRRASVCCAGGCYSAVGAPYEEVVRYQRRPSDKHRLIVLVGPSGVGVNELRRQLIKFNPSHFQSAVPHTTRSKKSYEMDGCEYHFVSKETFESLIYSHRMLEHGEYKGHLYGTSVDAVQAVLDEGKICVMDLEPQDIQVARTHELKPYVIFIKPSNMSYMKQSRKNAKIITDYFVDMKFKDEDLQEMEELAQKIETQFGQFFDHVIVNDNLQDACAQLLSVIQKAQEEPQWVPATWISSGTES</sequence>
<evidence type="ECO:0000313" key="18">
    <source>
        <dbReference type="Proteomes" id="UP000694394"/>
    </source>
</evidence>
<evidence type="ECO:0000256" key="11">
    <source>
        <dbReference type="SAM" id="Coils"/>
    </source>
</evidence>
<dbReference type="Pfam" id="PF02828">
    <property type="entry name" value="L27"/>
    <property type="match status" value="1"/>
</dbReference>
<dbReference type="SMART" id="SM00228">
    <property type="entry name" value="PDZ"/>
    <property type="match status" value="1"/>
</dbReference>
<reference evidence="17" key="2">
    <citation type="submission" date="2025-08" db="UniProtKB">
        <authorList>
            <consortium name="Ensembl"/>
        </authorList>
    </citation>
    <scope>IDENTIFICATION</scope>
</reference>
<dbReference type="EMBL" id="ABDC03010902">
    <property type="status" value="NOT_ANNOTATED_CDS"/>
    <property type="molecule type" value="Genomic_DNA"/>
</dbReference>
<dbReference type="GO" id="GO:0005737">
    <property type="term" value="C:cytoplasm"/>
    <property type="evidence" value="ECO:0007669"/>
    <property type="project" value="UniProtKB-SubCell"/>
</dbReference>
<feature type="domain" description="L27" evidence="16">
    <location>
        <begin position="23"/>
        <end position="78"/>
    </location>
</feature>
<evidence type="ECO:0000256" key="9">
    <source>
        <dbReference type="ARBA" id="ARBA00080908"/>
    </source>
</evidence>
<evidence type="ECO:0000259" key="16">
    <source>
        <dbReference type="PROSITE" id="PS51022"/>
    </source>
</evidence>
<dbReference type="PROSITE" id="PS50106">
    <property type="entry name" value="PDZ"/>
    <property type="match status" value="1"/>
</dbReference>
<evidence type="ECO:0000256" key="3">
    <source>
        <dbReference type="ARBA" id="ARBA00022443"/>
    </source>
</evidence>
<dbReference type="SUPFAM" id="SSF50044">
    <property type="entry name" value="SH3-domain"/>
    <property type="match status" value="1"/>
</dbReference>
<dbReference type="FunFam" id="2.30.42.10:FF:000088">
    <property type="entry name" value="MAGUK p55 subfamily member 5"/>
    <property type="match status" value="1"/>
</dbReference>
<dbReference type="SUPFAM" id="SSF52540">
    <property type="entry name" value="P-loop containing nucleoside triphosphate hydrolases"/>
    <property type="match status" value="1"/>
</dbReference>
<dbReference type="InterPro" id="IPR014775">
    <property type="entry name" value="L27_C"/>
</dbReference>
<dbReference type="PROSITE" id="PS00856">
    <property type="entry name" value="GUANYLATE_KINASE_1"/>
    <property type="match status" value="1"/>
</dbReference>
<dbReference type="CDD" id="cd06799">
    <property type="entry name" value="PDZ_MPP3-MPP4-MPP7-like"/>
    <property type="match status" value="1"/>
</dbReference>
<dbReference type="GeneTree" id="ENSGT00940000156444"/>
<feature type="domain" description="SH3" evidence="13">
    <location>
        <begin position="241"/>
        <end position="311"/>
    </location>
</feature>
<feature type="domain" description="PDZ" evidence="15">
    <location>
        <begin position="153"/>
        <end position="234"/>
    </location>
</feature>
<feature type="domain" description="Guanylate kinase-like" evidence="14">
    <location>
        <begin position="402"/>
        <end position="591"/>
    </location>
</feature>
<dbReference type="Ensembl" id="ENSMICT00000038413.2">
    <property type="protein sequence ID" value="ENSMICP00000018477.2"/>
    <property type="gene ID" value="ENSMICG00000013369.3"/>
</dbReference>
<dbReference type="InterPro" id="IPR001478">
    <property type="entry name" value="PDZ"/>
</dbReference>
<keyword evidence="3 10" id="KW-0728">SH3 domain</keyword>
<dbReference type="Proteomes" id="UP000694394">
    <property type="component" value="Chromosome 8"/>
</dbReference>
<dbReference type="FunFam" id="3.40.50.300:FF:001229">
    <property type="entry name" value="MAGUK p55 subfamily member 4"/>
    <property type="match status" value="1"/>
</dbReference>
<dbReference type="CDD" id="cd00071">
    <property type="entry name" value="GMPK"/>
    <property type="match status" value="1"/>
</dbReference>
<dbReference type="PANTHER" id="PTHR23122">
    <property type="entry name" value="MEMBRANE-ASSOCIATED GUANYLATE KINASE MAGUK"/>
    <property type="match status" value="1"/>
</dbReference>